<accession>A0A3E2TQ72</accession>
<evidence type="ECO:0000313" key="7">
    <source>
        <dbReference type="EMBL" id="RGB80065.1"/>
    </source>
</evidence>
<dbReference type="InterPro" id="IPR007373">
    <property type="entry name" value="Thiamin_PyroPKinase_B1-bd"/>
</dbReference>
<evidence type="ECO:0000256" key="1">
    <source>
        <dbReference type="ARBA" id="ARBA00022679"/>
    </source>
</evidence>
<feature type="domain" description="Thiamin pyrophosphokinase thiamin-binding" evidence="6">
    <location>
        <begin position="157"/>
        <end position="222"/>
    </location>
</feature>
<evidence type="ECO:0000313" key="8">
    <source>
        <dbReference type="Proteomes" id="UP000260773"/>
    </source>
</evidence>
<organism evidence="7 8">
    <name type="scientific">Coprococcus catus</name>
    <dbReference type="NCBI Taxonomy" id="116085"/>
    <lineage>
        <taxon>Bacteria</taxon>
        <taxon>Bacillati</taxon>
        <taxon>Bacillota</taxon>
        <taxon>Clostridia</taxon>
        <taxon>Lachnospirales</taxon>
        <taxon>Lachnospiraceae</taxon>
        <taxon>Coprococcus</taxon>
    </lineage>
</organism>
<dbReference type="NCBIfam" id="TIGR01378">
    <property type="entry name" value="thi_PPkinase"/>
    <property type="match status" value="1"/>
</dbReference>
<dbReference type="InterPro" id="IPR036759">
    <property type="entry name" value="TPK_catalytic_sf"/>
</dbReference>
<dbReference type="CDD" id="cd07995">
    <property type="entry name" value="TPK"/>
    <property type="match status" value="1"/>
</dbReference>
<dbReference type="GO" id="GO:0030975">
    <property type="term" value="F:thiamine binding"/>
    <property type="evidence" value="ECO:0007669"/>
    <property type="project" value="InterPro"/>
</dbReference>
<sequence length="230" mass="25904">MRILIITGGRIDEDFALSLLEKEKFEHMIVVDGALAFWDKVEKNPDITCHFDHLVGDFDTISPEILKNYLDREDIEVHRFNPEKDYTDTDIALKLAIHLTKSETGKADAKSEIWLLGATGTRADHMLANMQLLAQTRAAGVDGVIVDKNNKIRLLEGSYTLKRETQFGEFVSLIPVTQALKGVTLRGFKYPLDGHTTYWGESLCVSNELEAEEGYISIEEGLAFLIESRD</sequence>
<comment type="caution">
    <text evidence="7">The sequence shown here is derived from an EMBL/GenBank/DDBJ whole genome shotgun (WGS) entry which is preliminary data.</text>
</comment>
<dbReference type="Pfam" id="PF04263">
    <property type="entry name" value="TPK_catalytic"/>
    <property type="match status" value="1"/>
</dbReference>
<dbReference type="GO" id="GO:0005524">
    <property type="term" value="F:ATP binding"/>
    <property type="evidence" value="ECO:0007669"/>
    <property type="project" value="UniProtKB-KW"/>
</dbReference>
<dbReference type="Proteomes" id="UP000260773">
    <property type="component" value="Unassembled WGS sequence"/>
</dbReference>
<dbReference type="GO" id="GO:0009229">
    <property type="term" value="P:thiamine diphosphate biosynthetic process"/>
    <property type="evidence" value="ECO:0007669"/>
    <property type="project" value="InterPro"/>
</dbReference>
<dbReference type="PANTHER" id="PTHR41299">
    <property type="entry name" value="THIAMINE PYROPHOSPHOKINASE"/>
    <property type="match status" value="1"/>
</dbReference>
<dbReference type="PANTHER" id="PTHR41299:SF1">
    <property type="entry name" value="THIAMINE PYROPHOSPHOKINASE"/>
    <property type="match status" value="1"/>
</dbReference>
<dbReference type="InterPro" id="IPR007371">
    <property type="entry name" value="TPK_catalytic"/>
</dbReference>
<dbReference type="EMBL" id="QVEP01000014">
    <property type="protein sequence ID" value="RGB80065.1"/>
    <property type="molecule type" value="Genomic_DNA"/>
</dbReference>
<evidence type="ECO:0000259" key="6">
    <source>
        <dbReference type="SMART" id="SM00983"/>
    </source>
</evidence>
<keyword evidence="4" id="KW-0067">ATP-binding</keyword>
<dbReference type="RefSeq" id="WP_015514708.1">
    <property type="nucleotide sequence ID" value="NZ_JAQDKA010000005.1"/>
</dbReference>
<dbReference type="GO" id="GO:0016301">
    <property type="term" value="F:kinase activity"/>
    <property type="evidence" value="ECO:0007669"/>
    <property type="project" value="UniProtKB-KW"/>
</dbReference>
<keyword evidence="3 7" id="KW-0418">Kinase</keyword>
<evidence type="ECO:0000256" key="5">
    <source>
        <dbReference type="NCBIfam" id="TIGR01378"/>
    </source>
</evidence>
<dbReference type="InterPro" id="IPR006282">
    <property type="entry name" value="Thi_PPkinase"/>
</dbReference>
<dbReference type="SUPFAM" id="SSF63999">
    <property type="entry name" value="Thiamin pyrophosphokinase, catalytic domain"/>
    <property type="match status" value="1"/>
</dbReference>
<name>A0A3E2TQ72_9FIRM</name>
<dbReference type="GO" id="GO:0004788">
    <property type="term" value="F:thiamine diphosphokinase activity"/>
    <property type="evidence" value="ECO:0007669"/>
    <property type="project" value="UniProtKB-UniRule"/>
</dbReference>
<dbReference type="Pfam" id="PF04265">
    <property type="entry name" value="TPK_B1_binding"/>
    <property type="match status" value="1"/>
</dbReference>
<evidence type="ECO:0000256" key="4">
    <source>
        <dbReference type="ARBA" id="ARBA00022840"/>
    </source>
</evidence>
<dbReference type="EC" id="2.7.6.2" evidence="5"/>
<dbReference type="SMART" id="SM00983">
    <property type="entry name" value="TPK_B1_binding"/>
    <property type="match status" value="1"/>
</dbReference>
<evidence type="ECO:0000256" key="3">
    <source>
        <dbReference type="ARBA" id="ARBA00022777"/>
    </source>
</evidence>
<dbReference type="InterPro" id="IPR053149">
    <property type="entry name" value="TPK"/>
</dbReference>
<evidence type="ECO:0000256" key="2">
    <source>
        <dbReference type="ARBA" id="ARBA00022741"/>
    </source>
</evidence>
<keyword evidence="1 7" id="KW-0808">Transferase</keyword>
<dbReference type="InterPro" id="IPR036371">
    <property type="entry name" value="TPK_B1-bd_sf"/>
</dbReference>
<dbReference type="GO" id="GO:0006772">
    <property type="term" value="P:thiamine metabolic process"/>
    <property type="evidence" value="ECO:0007669"/>
    <property type="project" value="UniProtKB-UniRule"/>
</dbReference>
<reference evidence="7 8" key="1">
    <citation type="submission" date="2018-08" db="EMBL/GenBank/DDBJ databases">
        <title>A genome reference for cultivated species of the human gut microbiota.</title>
        <authorList>
            <person name="Zou Y."/>
            <person name="Xue W."/>
            <person name="Luo G."/>
        </authorList>
    </citation>
    <scope>NUCLEOTIDE SEQUENCE [LARGE SCALE GENOMIC DNA]</scope>
    <source>
        <strain evidence="7 8">AF45-17</strain>
    </source>
</reference>
<dbReference type="SUPFAM" id="SSF63862">
    <property type="entry name" value="Thiamin pyrophosphokinase, substrate-binding domain"/>
    <property type="match status" value="1"/>
</dbReference>
<proteinExistence type="predicted"/>
<protein>
    <recommendedName>
        <fullName evidence="5">Thiamine diphosphokinase</fullName>
        <ecNumber evidence="5">2.7.6.2</ecNumber>
    </recommendedName>
</protein>
<gene>
    <name evidence="7" type="ORF">DW070_07650</name>
</gene>
<keyword evidence="2" id="KW-0547">Nucleotide-binding</keyword>
<dbReference type="Gene3D" id="3.40.50.10240">
    <property type="entry name" value="Thiamin pyrophosphokinase, catalytic domain"/>
    <property type="match status" value="1"/>
</dbReference>
<dbReference type="AlphaFoldDB" id="A0A3E2TQ72"/>